<gene>
    <name evidence="1" type="ORF">RR48_15106</name>
</gene>
<sequence>MLATTPPLKLAAYCTDVTMHLCPTSNSSRQLRKEARGLRTTALLRALGVPAYMAPSEYEA</sequence>
<dbReference type="AlphaFoldDB" id="A0A194QVH1"/>
<dbReference type="InParanoid" id="A0A194QVH1"/>
<organism evidence="1 2">
    <name type="scientific">Papilio machaon</name>
    <name type="common">Old World swallowtail butterfly</name>
    <dbReference type="NCBI Taxonomy" id="76193"/>
    <lineage>
        <taxon>Eukaryota</taxon>
        <taxon>Metazoa</taxon>
        <taxon>Ecdysozoa</taxon>
        <taxon>Arthropoda</taxon>
        <taxon>Hexapoda</taxon>
        <taxon>Insecta</taxon>
        <taxon>Pterygota</taxon>
        <taxon>Neoptera</taxon>
        <taxon>Endopterygota</taxon>
        <taxon>Lepidoptera</taxon>
        <taxon>Glossata</taxon>
        <taxon>Ditrysia</taxon>
        <taxon>Papilionoidea</taxon>
        <taxon>Papilionidae</taxon>
        <taxon>Papilioninae</taxon>
        <taxon>Papilio</taxon>
    </lineage>
</organism>
<protein>
    <submittedName>
        <fullName evidence="1">Uncharacterized protein</fullName>
    </submittedName>
</protein>
<keyword evidence="2" id="KW-1185">Reference proteome</keyword>
<name>A0A194QVH1_PAPMA</name>
<dbReference type="EMBL" id="KQ461108">
    <property type="protein sequence ID" value="KPJ08965.1"/>
    <property type="molecule type" value="Genomic_DNA"/>
</dbReference>
<evidence type="ECO:0000313" key="2">
    <source>
        <dbReference type="Proteomes" id="UP000053240"/>
    </source>
</evidence>
<accession>A0A194QVH1</accession>
<reference evidence="1 2" key="1">
    <citation type="journal article" date="2015" name="Nat. Commun.">
        <title>Outbred genome sequencing and CRISPR/Cas9 gene editing in butterflies.</title>
        <authorList>
            <person name="Li X."/>
            <person name="Fan D."/>
            <person name="Zhang W."/>
            <person name="Liu G."/>
            <person name="Zhang L."/>
            <person name="Zhao L."/>
            <person name="Fang X."/>
            <person name="Chen L."/>
            <person name="Dong Y."/>
            <person name="Chen Y."/>
            <person name="Ding Y."/>
            <person name="Zhao R."/>
            <person name="Feng M."/>
            <person name="Zhu Y."/>
            <person name="Feng Y."/>
            <person name="Jiang X."/>
            <person name="Zhu D."/>
            <person name="Xiang H."/>
            <person name="Feng X."/>
            <person name="Li S."/>
            <person name="Wang J."/>
            <person name="Zhang G."/>
            <person name="Kronforst M.R."/>
            <person name="Wang W."/>
        </authorList>
    </citation>
    <scope>NUCLEOTIDE SEQUENCE [LARGE SCALE GENOMIC DNA]</scope>
    <source>
        <strain evidence="1">Ya'a_city_454_Pm</strain>
        <tissue evidence="1">Whole body</tissue>
    </source>
</reference>
<evidence type="ECO:0000313" key="1">
    <source>
        <dbReference type="EMBL" id="KPJ08965.1"/>
    </source>
</evidence>
<proteinExistence type="predicted"/>
<dbReference type="Proteomes" id="UP000053240">
    <property type="component" value="Unassembled WGS sequence"/>
</dbReference>